<dbReference type="Pfam" id="PF00025">
    <property type="entry name" value="Arf"/>
    <property type="match status" value="1"/>
</dbReference>
<dbReference type="VEuPathDB" id="TrichDB:TVAG_275870"/>
<dbReference type="InterPro" id="IPR044612">
    <property type="entry name" value="ARL2/3"/>
</dbReference>
<dbReference type="Proteomes" id="UP000001542">
    <property type="component" value="Unassembled WGS sequence"/>
</dbReference>
<dbReference type="SMART" id="SM00177">
    <property type="entry name" value="ARF"/>
    <property type="match status" value="1"/>
</dbReference>
<dbReference type="PROSITE" id="PS51417">
    <property type="entry name" value="ARF"/>
    <property type="match status" value="1"/>
</dbReference>
<dbReference type="GO" id="GO:0005794">
    <property type="term" value="C:Golgi apparatus"/>
    <property type="evidence" value="ECO:0000318"/>
    <property type="project" value="GO_Central"/>
</dbReference>
<dbReference type="GO" id="GO:0006886">
    <property type="term" value="P:intracellular protein transport"/>
    <property type="evidence" value="ECO:0000318"/>
    <property type="project" value="GO_Central"/>
</dbReference>
<dbReference type="GO" id="GO:0016192">
    <property type="term" value="P:vesicle-mediated transport"/>
    <property type="evidence" value="ECO:0000318"/>
    <property type="project" value="GO_Central"/>
</dbReference>
<dbReference type="Gene3D" id="3.40.50.300">
    <property type="entry name" value="P-loop containing nucleotide triphosphate hydrolases"/>
    <property type="match status" value="1"/>
</dbReference>
<evidence type="ECO:0000256" key="3">
    <source>
        <dbReference type="PIRSR" id="PIRSR606689-1"/>
    </source>
</evidence>
<sequence length="178" mass="19846">MGCHSSIEGTTVKASTVCFLGLDGSGKSHIVHRILHGDSTDYIPISTPASEYYEIPEYDLRLFDVGGLGKYRELWLQIIKQCDGVVFVIDKSDHTRMSRVREEISEVLTECANLSIPILILANKCDLDKTLNENDISSITQISQYHVEYAIKECSAVSGDGIISGRDWILQHIKAKNE</sequence>
<protein>
    <submittedName>
        <fullName evidence="5">Small GTP-binding protein, putative</fullName>
    </submittedName>
</protein>
<dbReference type="SMART" id="SM00178">
    <property type="entry name" value="SAR"/>
    <property type="match status" value="1"/>
</dbReference>
<proteinExistence type="predicted"/>
<dbReference type="VEuPathDB" id="TrichDB:TVAGG3_0864170"/>
<dbReference type="GO" id="GO:0005737">
    <property type="term" value="C:cytoplasm"/>
    <property type="evidence" value="ECO:0000318"/>
    <property type="project" value="GO_Central"/>
</dbReference>
<keyword evidence="2 3" id="KW-0342">GTP-binding</keyword>
<dbReference type="PANTHER" id="PTHR45697">
    <property type="entry name" value="ADP-RIBOSYLATION FACTOR-LIKE PROTEIN 2-RELATED"/>
    <property type="match status" value="1"/>
</dbReference>
<dbReference type="eggNOG" id="KOG0070">
    <property type="taxonomic scope" value="Eukaryota"/>
</dbReference>
<evidence type="ECO:0000256" key="1">
    <source>
        <dbReference type="ARBA" id="ARBA00022741"/>
    </source>
</evidence>
<reference evidence="5" key="2">
    <citation type="journal article" date="2007" name="Science">
        <title>Draft genome sequence of the sexually transmitted pathogen Trichomonas vaginalis.</title>
        <authorList>
            <person name="Carlton J.M."/>
            <person name="Hirt R.P."/>
            <person name="Silva J.C."/>
            <person name="Delcher A.L."/>
            <person name="Schatz M."/>
            <person name="Zhao Q."/>
            <person name="Wortman J.R."/>
            <person name="Bidwell S.L."/>
            <person name="Alsmark U.C.M."/>
            <person name="Besteiro S."/>
            <person name="Sicheritz-Ponten T."/>
            <person name="Noel C.J."/>
            <person name="Dacks J.B."/>
            <person name="Foster P.G."/>
            <person name="Simillion C."/>
            <person name="Van de Peer Y."/>
            <person name="Miranda-Saavedra D."/>
            <person name="Barton G.J."/>
            <person name="Westrop G.D."/>
            <person name="Mueller S."/>
            <person name="Dessi D."/>
            <person name="Fiori P.L."/>
            <person name="Ren Q."/>
            <person name="Paulsen I."/>
            <person name="Zhang H."/>
            <person name="Bastida-Corcuera F.D."/>
            <person name="Simoes-Barbosa A."/>
            <person name="Brown M.T."/>
            <person name="Hayes R.D."/>
            <person name="Mukherjee M."/>
            <person name="Okumura C.Y."/>
            <person name="Schneider R."/>
            <person name="Smith A.J."/>
            <person name="Vanacova S."/>
            <person name="Villalvazo M."/>
            <person name="Haas B.J."/>
            <person name="Pertea M."/>
            <person name="Feldblyum T.V."/>
            <person name="Utterback T.R."/>
            <person name="Shu C.L."/>
            <person name="Osoegawa K."/>
            <person name="de Jong P.J."/>
            <person name="Hrdy I."/>
            <person name="Horvathova L."/>
            <person name="Zubacova Z."/>
            <person name="Dolezal P."/>
            <person name="Malik S.B."/>
            <person name="Logsdon J.M. Jr."/>
            <person name="Henze K."/>
            <person name="Gupta A."/>
            <person name="Wang C.C."/>
            <person name="Dunne R.L."/>
            <person name="Upcroft J.A."/>
            <person name="Upcroft P."/>
            <person name="White O."/>
            <person name="Salzberg S.L."/>
            <person name="Tang P."/>
            <person name="Chiu C.-H."/>
            <person name="Lee Y.-S."/>
            <person name="Embley T.M."/>
            <person name="Coombs G.H."/>
            <person name="Mottram J.C."/>
            <person name="Tachezy J."/>
            <person name="Fraser-Liggett C.M."/>
            <person name="Johnson P.J."/>
        </authorList>
    </citation>
    <scope>NUCLEOTIDE SEQUENCE [LARGE SCALE GENOMIC DNA]</scope>
    <source>
        <strain evidence="5">G3</strain>
    </source>
</reference>
<evidence type="ECO:0000256" key="4">
    <source>
        <dbReference type="PIRSR" id="PIRSR606689-2"/>
    </source>
</evidence>
<dbReference type="GO" id="GO:0046872">
    <property type="term" value="F:metal ion binding"/>
    <property type="evidence" value="ECO:0007669"/>
    <property type="project" value="UniProtKB-KW"/>
</dbReference>
<feature type="binding site" evidence="3">
    <location>
        <position position="67"/>
    </location>
    <ligand>
        <name>GTP</name>
        <dbReference type="ChEBI" id="CHEBI:37565"/>
    </ligand>
</feature>
<dbReference type="InterPro" id="IPR027417">
    <property type="entry name" value="P-loop_NTPase"/>
</dbReference>
<feature type="binding site" evidence="4">
    <location>
        <position position="28"/>
    </location>
    <ligand>
        <name>Mg(2+)</name>
        <dbReference type="ChEBI" id="CHEBI:18420"/>
    </ligand>
</feature>
<reference evidence="5" key="1">
    <citation type="submission" date="2006-10" db="EMBL/GenBank/DDBJ databases">
        <authorList>
            <person name="Amadeo P."/>
            <person name="Zhao Q."/>
            <person name="Wortman J."/>
            <person name="Fraser-Liggett C."/>
            <person name="Carlton J."/>
        </authorList>
    </citation>
    <scope>NUCLEOTIDE SEQUENCE</scope>
    <source>
        <strain evidence="5">G3</strain>
    </source>
</reference>
<dbReference type="KEGG" id="tva:4760150"/>
<keyword evidence="4" id="KW-0460">Magnesium</keyword>
<dbReference type="GO" id="GO:0003924">
    <property type="term" value="F:GTPase activity"/>
    <property type="evidence" value="ECO:0007669"/>
    <property type="project" value="InterPro"/>
</dbReference>
<dbReference type="SMR" id="A2EYG0"/>
<dbReference type="STRING" id="5722.A2EYG0"/>
<dbReference type="InterPro" id="IPR006689">
    <property type="entry name" value="Small_GTPase_ARF/SAR"/>
</dbReference>
<dbReference type="EMBL" id="DS113540">
    <property type="protein sequence ID" value="EAY02313.1"/>
    <property type="molecule type" value="Genomic_DNA"/>
</dbReference>
<accession>A2EYG0</accession>
<keyword evidence="4" id="KW-0479">Metal-binding</keyword>
<dbReference type="FunFam" id="3.40.50.300:FF:003267">
    <property type="entry name" value="ADP-ribosylation factor-related"/>
    <property type="match status" value="1"/>
</dbReference>
<keyword evidence="6" id="KW-1185">Reference proteome</keyword>
<dbReference type="OrthoDB" id="442317at2759"/>
<dbReference type="RefSeq" id="XP_001314628.1">
    <property type="nucleotide sequence ID" value="XM_001314598.1"/>
</dbReference>
<dbReference type="AlphaFoldDB" id="A2EYG0"/>
<feature type="binding site" evidence="3">
    <location>
        <begin position="21"/>
        <end position="28"/>
    </location>
    <ligand>
        <name>GTP</name>
        <dbReference type="ChEBI" id="CHEBI:37565"/>
    </ligand>
</feature>
<feature type="binding site" evidence="3">
    <location>
        <begin position="123"/>
        <end position="126"/>
    </location>
    <ligand>
        <name>GTP</name>
        <dbReference type="ChEBI" id="CHEBI:37565"/>
    </ligand>
</feature>
<dbReference type="GO" id="GO:0005525">
    <property type="term" value="F:GTP binding"/>
    <property type="evidence" value="ECO:0000318"/>
    <property type="project" value="GO_Central"/>
</dbReference>
<dbReference type="PRINTS" id="PR00328">
    <property type="entry name" value="SAR1GTPBP"/>
</dbReference>
<evidence type="ECO:0000313" key="5">
    <source>
        <dbReference type="EMBL" id="EAY02313.1"/>
    </source>
</evidence>
<dbReference type="SUPFAM" id="SSF52540">
    <property type="entry name" value="P-loop containing nucleoside triphosphate hydrolases"/>
    <property type="match status" value="1"/>
</dbReference>
<evidence type="ECO:0000313" key="6">
    <source>
        <dbReference type="Proteomes" id="UP000001542"/>
    </source>
</evidence>
<organism evidence="5 6">
    <name type="scientific">Trichomonas vaginalis (strain ATCC PRA-98 / G3)</name>
    <dbReference type="NCBI Taxonomy" id="412133"/>
    <lineage>
        <taxon>Eukaryota</taxon>
        <taxon>Metamonada</taxon>
        <taxon>Parabasalia</taxon>
        <taxon>Trichomonadida</taxon>
        <taxon>Trichomonadidae</taxon>
        <taxon>Trichomonas</taxon>
    </lineage>
</organism>
<dbReference type="InParanoid" id="A2EYG0"/>
<keyword evidence="1 3" id="KW-0547">Nucleotide-binding</keyword>
<evidence type="ECO:0000256" key="2">
    <source>
        <dbReference type="ARBA" id="ARBA00023134"/>
    </source>
</evidence>
<name>A2EYG0_TRIV3</name>
<gene>
    <name evidence="5" type="ORF">TVAG_275870</name>
</gene>